<keyword evidence="2" id="KW-1185">Reference proteome</keyword>
<protein>
    <submittedName>
        <fullName evidence="1">Uncharacterized protein</fullName>
    </submittedName>
</protein>
<dbReference type="AlphaFoldDB" id="A0A346NL24"/>
<dbReference type="RefSeq" id="WP_117316244.1">
    <property type="nucleotide sequence ID" value="NZ_CP031769.1"/>
</dbReference>
<dbReference type="OrthoDB" id="6332824at2"/>
<name>A0A346NL24_9ALTE</name>
<dbReference type="Proteomes" id="UP000262073">
    <property type="component" value="Chromosome"/>
</dbReference>
<dbReference type="KEGG" id="salm:D0Y50_07545"/>
<evidence type="ECO:0000313" key="1">
    <source>
        <dbReference type="EMBL" id="AXR06231.1"/>
    </source>
</evidence>
<evidence type="ECO:0000313" key="2">
    <source>
        <dbReference type="Proteomes" id="UP000262073"/>
    </source>
</evidence>
<sequence>MKPYAPFVAIVCAIALLYPPNIHGQTRQQDVVMLCHGLGNTVGQVQQGRRSGIEDSANQAINMLNELSSVVEEDLMSSVDPFLDKTRRLPEYWTAALYTHACIYNYTQQLSQIALISSMVIARCDMSRADPGCLEQVFYDLPEQQAI</sequence>
<dbReference type="EMBL" id="CP031769">
    <property type="protein sequence ID" value="AXR06231.1"/>
    <property type="molecule type" value="Genomic_DNA"/>
</dbReference>
<reference evidence="1 2" key="1">
    <citation type="submission" date="2018-08" db="EMBL/GenBank/DDBJ databases">
        <title>Salinimonas sediminis sp. nov., a piezophilic bacterium isolated from a deep-sea sediment sample from the New Britain Trench.</title>
        <authorList>
            <person name="Cao J."/>
        </authorList>
    </citation>
    <scope>NUCLEOTIDE SEQUENCE [LARGE SCALE GENOMIC DNA]</scope>
    <source>
        <strain evidence="1 2">N102</strain>
    </source>
</reference>
<gene>
    <name evidence="1" type="ORF">D0Y50_07545</name>
</gene>
<organism evidence="1 2">
    <name type="scientific">Salinimonas sediminis</name>
    <dbReference type="NCBI Taxonomy" id="2303538"/>
    <lineage>
        <taxon>Bacteria</taxon>
        <taxon>Pseudomonadati</taxon>
        <taxon>Pseudomonadota</taxon>
        <taxon>Gammaproteobacteria</taxon>
        <taxon>Alteromonadales</taxon>
        <taxon>Alteromonadaceae</taxon>
        <taxon>Alteromonas/Salinimonas group</taxon>
        <taxon>Salinimonas</taxon>
    </lineage>
</organism>
<accession>A0A346NL24</accession>
<proteinExistence type="predicted"/>